<keyword evidence="1" id="KW-0812">Transmembrane</keyword>
<dbReference type="Proteomes" id="UP001152320">
    <property type="component" value="Chromosome 20"/>
</dbReference>
<sequence>MTIREEIVSQVVSATLEMENVSINNLEEDSAVIFRFTTTDRLDVTTHLPKYLDYITWIGSSLSVIGLIACIMTLTCVK</sequence>
<protein>
    <submittedName>
        <fullName evidence="2">Uncharacterized protein</fullName>
    </submittedName>
</protein>
<evidence type="ECO:0000313" key="2">
    <source>
        <dbReference type="EMBL" id="KAJ8022326.1"/>
    </source>
</evidence>
<keyword evidence="1" id="KW-0472">Membrane</keyword>
<evidence type="ECO:0000256" key="1">
    <source>
        <dbReference type="SAM" id="Phobius"/>
    </source>
</evidence>
<comment type="caution">
    <text evidence="2">The sequence shown here is derived from an EMBL/GenBank/DDBJ whole genome shotgun (WGS) entry which is preliminary data.</text>
</comment>
<keyword evidence="3" id="KW-1185">Reference proteome</keyword>
<organism evidence="2 3">
    <name type="scientific">Holothuria leucospilota</name>
    <name type="common">Black long sea cucumber</name>
    <name type="synonym">Mertensiothuria leucospilota</name>
    <dbReference type="NCBI Taxonomy" id="206669"/>
    <lineage>
        <taxon>Eukaryota</taxon>
        <taxon>Metazoa</taxon>
        <taxon>Echinodermata</taxon>
        <taxon>Eleutherozoa</taxon>
        <taxon>Echinozoa</taxon>
        <taxon>Holothuroidea</taxon>
        <taxon>Aspidochirotacea</taxon>
        <taxon>Aspidochirotida</taxon>
        <taxon>Holothuriidae</taxon>
        <taxon>Holothuria</taxon>
    </lineage>
</organism>
<accession>A0A9Q1BC61</accession>
<reference evidence="2" key="1">
    <citation type="submission" date="2021-10" db="EMBL/GenBank/DDBJ databases">
        <title>Tropical sea cucumber genome reveals ecological adaptation and Cuvierian tubules defense mechanism.</title>
        <authorList>
            <person name="Chen T."/>
        </authorList>
    </citation>
    <scope>NUCLEOTIDE SEQUENCE</scope>
    <source>
        <strain evidence="2">Nanhai2018</strain>
        <tissue evidence="2">Muscle</tissue>
    </source>
</reference>
<dbReference type="EMBL" id="JAIZAY010000020">
    <property type="protein sequence ID" value="KAJ8022326.1"/>
    <property type="molecule type" value="Genomic_DNA"/>
</dbReference>
<name>A0A9Q1BC61_HOLLE</name>
<keyword evidence="1" id="KW-1133">Transmembrane helix</keyword>
<dbReference type="AlphaFoldDB" id="A0A9Q1BC61"/>
<evidence type="ECO:0000313" key="3">
    <source>
        <dbReference type="Proteomes" id="UP001152320"/>
    </source>
</evidence>
<proteinExistence type="predicted"/>
<feature type="transmembrane region" description="Helical" evidence="1">
    <location>
        <begin position="54"/>
        <end position="77"/>
    </location>
</feature>
<gene>
    <name evidence="2" type="ORF">HOLleu_37191</name>
</gene>